<accession>A0A381TNV9</accession>
<feature type="transmembrane region" description="Helical" evidence="1">
    <location>
        <begin position="146"/>
        <end position="165"/>
    </location>
</feature>
<keyword evidence="1" id="KW-1133">Transmembrane helix</keyword>
<gene>
    <name evidence="2" type="ORF">METZ01_LOCUS70072</name>
</gene>
<protein>
    <submittedName>
        <fullName evidence="2">Uncharacterized protein</fullName>
    </submittedName>
</protein>
<evidence type="ECO:0000256" key="1">
    <source>
        <dbReference type="SAM" id="Phobius"/>
    </source>
</evidence>
<reference evidence="2" key="1">
    <citation type="submission" date="2018-05" db="EMBL/GenBank/DDBJ databases">
        <authorList>
            <person name="Lanie J.A."/>
            <person name="Ng W.-L."/>
            <person name="Kazmierczak K.M."/>
            <person name="Andrzejewski T.M."/>
            <person name="Davidsen T.M."/>
            <person name="Wayne K.J."/>
            <person name="Tettelin H."/>
            <person name="Glass J.I."/>
            <person name="Rusch D."/>
            <person name="Podicherti R."/>
            <person name="Tsui H.-C.T."/>
            <person name="Winkler M.E."/>
        </authorList>
    </citation>
    <scope>NUCLEOTIDE SEQUENCE</scope>
</reference>
<evidence type="ECO:0000313" key="2">
    <source>
        <dbReference type="EMBL" id="SVA17218.1"/>
    </source>
</evidence>
<dbReference type="AlphaFoldDB" id="A0A381TNV9"/>
<name>A0A381TNV9_9ZZZZ</name>
<keyword evidence="1" id="KW-0812">Transmembrane</keyword>
<keyword evidence="1" id="KW-0472">Membrane</keyword>
<sequence length="173" mass="17913">MDLFLIPGLTSDQQLTLMAWGVGGAFIAVLLAGMTNRVVIFADGIDLTCTLSIFVVPAIAFFIASTLVPEGQEFSDEPAAVVVASIGGVLALIACVITFVVSIRHNGLVVGIIIGIFKVAAALLIGVCVIGLLGKLFSKEGGSARSKVLAIAGFGILAWIIHKLINGDEVHAR</sequence>
<feature type="transmembrane region" description="Helical" evidence="1">
    <location>
        <begin position="45"/>
        <end position="67"/>
    </location>
</feature>
<organism evidence="2">
    <name type="scientific">marine metagenome</name>
    <dbReference type="NCBI Taxonomy" id="408172"/>
    <lineage>
        <taxon>unclassified sequences</taxon>
        <taxon>metagenomes</taxon>
        <taxon>ecological metagenomes</taxon>
    </lineage>
</organism>
<feature type="transmembrane region" description="Helical" evidence="1">
    <location>
        <begin position="108"/>
        <end position="134"/>
    </location>
</feature>
<feature type="transmembrane region" description="Helical" evidence="1">
    <location>
        <begin position="79"/>
        <end position="101"/>
    </location>
</feature>
<feature type="transmembrane region" description="Helical" evidence="1">
    <location>
        <begin position="15"/>
        <end position="33"/>
    </location>
</feature>
<proteinExistence type="predicted"/>
<dbReference type="EMBL" id="UINC01004838">
    <property type="protein sequence ID" value="SVA17218.1"/>
    <property type="molecule type" value="Genomic_DNA"/>
</dbReference>